<keyword evidence="1" id="KW-0472">Membrane</keyword>
<proteinExistence type="predicted"/>
<accession>A0A0E9UV14</accession>
<dbReference type="AlphaFoldDB" id="A0A0E9UV14"/>
<protein>
    <submittedName>
        <fullName evidence="2">Uncharacterized protein</fullName>
    </submittedName>
</protein>
<reference evidence="2" key="2">
    <citation type="journal article" date="2015" name="Fish Shellfish Immunol.">
        <title>Early steps in the European eel (Anguilla anguilla)-Vibrio vulnificus interaction in the gills: Role of the RtxA13 toxin.</title>
        <authorList>
            <person name="Callol A."/>
            <person name="Pajuelo D."/>
            <person name="Ebbesson L."/>
            <person name="Teles M."/>
            <person name="MacKenzie S."/>
            <person name="Amaro C."/>
        </authorList>
    </citation>
    <scope>NUCLEOTIDE SEQUENCE</scope>
</reference>
<evidence type="ECO:0000313" key="2">
    <source>
        <dbReference type="EMBL" id="JAH68773.1"/>
    </source>
</evidence>
<dbReference type="EMBL" id="GBXM01039804">
    <property type="protein sequence ID" value="JAH68773.1"/>
    <property type="molecule type" value="Transcribed_RNA"/>
</dbReference>
<organism evidence="2">
    <name type="scientific">Anguilla anguilla</name>
    <name type="common">European freshwater eel</name>
    <name type="synonym">Muraena anguilla</name>
    <dbReference type="NCBI Taxonomy" id="7936"/>
    <lineage>
        <taxon>Eukaryota</taxon>
        <taxon>Metazoa</taxon>
        <taxon>Chordata</taxon>
        <taxon>Craniata</taxon>
        <taxon>Vertebrata</taxon>
        <taxon>Euteleostomi</taxon>
        <taxon>Actinopterygii</taxon>
        <taxon>Neopterygii</taxon>
        <taxon>Teleostei</taxon>
        <taxon>Anguilliformes</taxon>
        <taxon>Anguillidae</taxon>
        <taxon>Anguilla</taxon>
    </lineage>
</organism>
<keyword evidence="1" id="KW-1133">Transmembrane helix</keyword>
<keyword evidence="1" id="KW-0812">Transmembrane</keyword>
<feature type="transmembrane region" description="Helical" evidence="1">
    <location>
        <begin position="24"/>
        <end position="46"/>
    </location>
</feature>
<name>A0A0E9UV14_ANGAN</name>
<evidence type="ECO:0000256" key="1">
    <source>
        <dbReference type="SAM" id="Phobius"/>
    </source>
</evidence>
<reference evidence="2" key="1">
    <citation type="submission" date="2014-11" db="EMBL/GenBank/DDBJ databases">
        <authorList>
            <person name="Amaro Gonzalez C."/>
        </authorList>
    </citation>
    <scope>NUCLEOTIDE SEQUENCE</scope>
</reference>
<sequence length="72" mass="8088">MFILGPGQIHQKMVKICDKINDSYFMGCNTLLFVPIFLVVTGLKLVNQKGQQNSQSSQTVSITICVCEYKMN</sequence>